<dbReference type="AlphaFoldDB" id="A0A9W6VFA0"/>
<dbReference type="Proteomes" id="UP001165136">
    <property type="component" value="Unassembled WGS sequence"/>
</dbReference>
<organism evidence="2 3">
    <name type="scientific">Amycolatopsis taiwanensis</name>
    <dbReference type="NCBI Taxonomy" id="342230"/>
    <lineage>
        <taxon>Bacteria</taxon>
        <taxon>Bacillati</taxon>
        <taxon>Actinomycetota</taxon>
        <taxon>Actinomycetes</taxon>
        <taxon>Pseudonocardiales</taxon>
        <taxon>Pseudonocardiaceae</taxon>
        <taxon>Amycolatopsis</taxon>
    </lineage>
</organism>
<protein>
    <submittedName>
        <fullName evidence="2">Uncharacterized protein</fullName>
    </submittedName>
</protein>
<keyword evidence="3" id="KW-1185">Reference proteome</keyword>
<evidence type="ECO:0000256" key="1">
    <source>
        <dbReference type="SAM" id="Phobius"/>
    </source>
</evidence>
<dbReference type="EMBL" id="BSTI01000003">
    <property type="protein sequence ID" value="GLY65272.1"/>
    <property type="molecule type" value="Genomic_DNA"/>
</dbReference>
<gene>
    <name evidence="2" type="ORF">Atai01_18910</name>
</gene>
<comment type="caution">
    <text evidence="2">The sequence shown here is derived from an EMBL/GenBank/DDBJ whole genome shotgun (WGS) entry which is preliminary data.</text>
</comment>
<reference evidence="2" key="1">
    <citation type="submission" date="2023-03" db="EMBL/GenBank/DDBJ databases">
        <title>Amycolatopsis taiwanensis NBRC 103393.</title>
        <authorList>
            <person name="Ichikawa N."/>
            <person name="Sato H."/>
            <person name="Tonouchi N."/>
        </authorList>
    </citation>
    <scope>NUCLEOTIDE SEQUENCE</scope>
    <source>
        <strain evidence="2">NBRC 103393</strain>
    </source>
</reference>
<name>A0A9W6VFA0_9PSEU</name>
<evidence type="ECO:0000313" key="2">
    <source>
        <dbReference type="EMBL" id="GLY65272.1"/>
    </source>
</evidence>
<keyword evidence="1" id="KW-1133">Transmembrane helix</keyword>
<evidence type="ECO:0000313" key="3">
    <source>
        <dbReference type="Proteomes" id="UP001165136"/>
    </source>
</evidence>
<proteinExistence type="predicted"/>
<keyword evidence="1" id="KW-0472">Membrane</keyword>
<feature type="transmembrane region" description="Helical" evidence="1">
    <location>
        <begin position="20"/>
        <end position="39"/>
    </location>
</feature>
<keyword evidence="1" id="KW-0812">Transmembrane</keyword>
<accession>A0A9W6VFA0</accession>
<sequence>MTFNDALLLLMRDLLPNGVLGIAVAGLLACFMAGMAANLSSFNTVLPTTSGGPT</sequence>